<keyword evidence="2 4" id="KW-0863">Zinc-finger</keyword>
<evidence type="ECO:0000256" key="3">
    <source>
        <dbReference type="ARBA" id="ARBA00022833"/>
    </source>
</evidence>
<dbReference type="WBParaSite" id="TTAC_0001161401-mRNA-1">
    <property type="protein sequence ID" value="TTAC_0001161401-mRNA-1"/>
    <property type="gene ID" value="TTAC_0001161401"/>
</dbReference>
<dbReference type="FunFam" id="3.30.160.60:FF:000260">
    <property type="entry name" value="Spalt-like transcription factor 1"/>
    <property type="match status" value="1"/>
</dbReference>
<evidence type="ECO:0000256" key="2">
    <source>
        <dbReference type="ARBA" id="ARBA00022771"/>
    </source>
</evidence>
<dbReference type="PANTHER" id="PTHR23235:SF120">
    <property type="entry name" value="KRUPPEL-LIKE FACTOR 15"/>
    <property type="match status" value="1"/>
</dbReference>
<evidence type="ECO:0000256" key="1">
    <source>
        <dbReference type="ARBA" id="ARBA00022723"/>
    </source>
</evidence>
<evidence type="ECO:0000313" key="6">
    <source>
        <dbReference type="WBParaSite" id="TTAC_0001161401-mRNA-1"/>
    </source>
</evidence>
<dbReference type="SUPFAM" id="SSF57667">
    <property type="entry name" value="beta-beta-alpha zinc fingers"/>
    <property type="match status" value="1"/>
</dbReference>
<dbReference type="AlphaFoldDB" id="A0A0R3XDI7"/>
<dbReference type="STRING" id="6205.A0A0R3XDI7"/>
<dbReference type="GO" id="GO:0000981">
    <property type="term" value="F:DNA-binding transcription factor activity, RNA polymerase II-specific"/>
    <property type="evidence" value="ECO:0007669"/>
    <property type="project" value="TreeGrafter"/>
</dbReference>
<sequence>LLLRGHERTHTGEKPFVCPICQRAFADQSNLHAHMQTHMEVKRFPCPYCSASFSRRNLLMRHQTKCLHSKAPLTAVTNHASSTTTTTTTSNTAH</sequence>
<dbReference type="PROSITE" id="PS50157">
    <property type="entry name" value="ZINC_FINGER_C2H2_2"/>
    <property type="match status" value="2"/>
</dbReference>
<accession>A0A0R3XDI7</accession>
<dbReference type="GO" id="GO:0000978">
    <property type="term" value="F:RNA polymerase II cis-regulatory region sequence-specific DNA binding"/>
    <property type="evidence" value="ECO:0007669"/>
    <property type="project" value="TreeGrafter"/>
</dbReference>
<evidence type="ECO:0000256" key="4">
    <source>
        <dbReference type="PROSITE-ProRule" id="PRU00042"/>
    </source>
</evidence>
<organism evidence="6">
    <name type="scientific">Hydatigena taeniaeformis</name>
    <name type="common">Feline tapeworm</name>
    <name type="synonym">Taenia taeniaeformis</name>
    <dbReference type="NCBI Taxonomy" id="6205"/>
    <lineage>
        <taxon>Eukaryota</taxon>
        <taxon>Metazoa</taxon>
        <taxon>Spiralia</taxon>
        <taxon>Lophotrochozoa</taxon>
        <taxon>Platyhelminthes</taxon>
        <taxon>Cestoda</taxon>
        <taxon>Eucestoda</taxon>
        <taxon>Cyclophyllidea</taxon>
        <taxon>Taeniidae</taxon>
        <taxon>Hydatigera</taxon>
    </lineage>
</organism>
<keyword evidence="3" id="KW-0862">Zinc</keyword>
<evidence type="ECO:0000259" key="5">
    <source>
        <dbReference type="PROSITE" id="PS50157"/>
    </source>
</evidence>
<dbReference type="Gene3D" id="3.30.160.60">
    <property type="entry name" value="Classic Zinc Finger"/>
    <property type="match status" value="2"/>
</dbReference>
<feature type="domain" description="C2H2-type" evidence="5">
    <location>
        <begin position="44"/>
        <end position="69"/>
    </location>
</feature>
<feature type="domain" description="C2H2-type" evidence="5">
    <location>
        <begin position="16"/>
        <end position="43"/>
    </location>
</feature>
<dbReference type="SMART" id="SM00355">
    <property type="entry name" value="ZnF_C2H2"/>
    <property type="match status" value="2"/>
</dbReference>
<proteinExistence type="predicted"/>
<reference evidence="6" key="1">
    <citation type="submission" date="2017-02" db="UniProtKB">
        <authorList>
            <consortium name="WormBaseParasite"/>
        </authorList>
    </citation>
    <scope>IDENTIFICATION</scope>
</reference>
<dbReference type="InterPro" id="IPR036236">
    <property type="entry name" value="Znf_C2H2_sf"/>
</dbReference>
<name>A0A0R3XDI7_HYDTA</name>
<dbReference type="PROSITE" id="PS00028">
    <property type="entry name" value="ZINC_FINGER_C2H2_1"/>
    <property type="match status" value="2"/>
</dbReference>
<dbReference type="Pfam" id="PF00096">
    <property type="entry name" value="zf-C2H2"/>
    <property type="match status" value="2"/>
</dbReference>
<dbReference type="PANTHER" id="PTHR23235">
    <property type="entry name" value="KRUEPPEL-LIKE TRANSCRIPTION FACTOR"/>
    <property type="match status" value="1"/>
</dbReference>
<protein>
    <submittedName>
        <fullName evidence="6">C2H2-type domain-containing protein</fullName>
    </submittedName>
</protein>
<dbReference type="InterPro" id="IPR013087">
    <property type="entry name" value="Znf_C2H2_type"/>
</dbReference>
<dbReference type="GO" id="GO:0008270">
    <property type="term" value="F:zinc ion binding"/>
    <property type="evidence" value="ECO:0007669"/>
    <property type="project" value="UniProtKB-KW"/>
</dbReference>
<keyword evidence="1" id="KW-0479">Metal-binding</keyword>